<evidence type="ECO:0000256" key="1">
    <source>
        <dbReference type="SAM" id="MobiDB-lite"/>
    </source>
</evidence>
<reference evidence="2 3" key="1">
    <citation type="journal article" date="2021" name="Elife">
        <title>Chloroplast acquisition without the gene transfer in kleptoplastic sea slugs, Plakobranchus ocellatus.</title>
        <authorList>
            <person name="Maeda T."/>
            <person name="Takahashi S."/>
            <person name="Yoshida T."/>
            <person name="Shimamura S."/>
            <person name="Takaki Y."/>
            <person name="Nagai Y."/>
            <person name="Toyoda A."/>
            <person name="Suzuki Y."/>
            <person name="Arimoto A."/>
            <person name="Ishii H."/>
            <person name="Satoh N."/>
            <person name="Nishiyama T."/>
            <person name="Hasebe M."/>
            <person name="Maruyama T."/>
            <person name="Minagawa J."/>
            <person name="Obokata J."/>
            <person name="Shigenobu S."/>
        </authorList>
    </citation>
    <scope>NUCLEOTIDE SEQUENCE [LARGE SCALE GENOMIC DNA]</scope>
</reference>
<accession>A0AAV4GML8</accession>
<dbReference type="EMBL" id="BMAT01005060">
    <property type="protein sequence ID" value="GFR86788.1"/>
    <property type="molecule type" value="Genomic_DNA"/>
</dbReference>
<proteinExistence type="predicted"/>
<name>A0AAV4GML8_9GAST</name>
<evidence type="ECO:0000313" key="2">
    <source>
        <dbReference type="EMBL" id="GFR86788.1"/>
    </source>
</evidence>
<dbReference type="AlphaFoldDB" id="A0AAV4GML8"/>
<gene>
    <name evidence="2" type="ORF">ElyMa_002476200</name>
</gene>
<protein>
    <submittedName>
        <fullName evidence="2">Uncharacterized protein</fullName>
    </submittedName>
</protein>
<organism evidence="2 3">
    <name type="scientific">Elysia marginata</name>
    <dbReference type="NCBI Taxonomy" id="1093978"/>
    <lineage>
        <taxon>Eukaryota</taxon>
        <taxon>Metazoa</taxon>
        <taxon>Spiralia</taxon>
        <taxon>Lophotrochozoa</taxon>
        <taxon>Mollusca</taxon>
        <taxon>Gastropoda</taxon>
        <taxon>Heterobranchia</taxon>
        <taxon>Euthyneura</taxon>
        <taxon>Panpulmonata</taxon>
        <taxon>Sacoglossa</taxon>
        <taxon>Placobranchoidea</taxon>
        <taxon>Plakobranchidae</taxon>
        <taxon>Elysia</taxon>
    </lineage>
</organism>
<dbReference type="Proteomes" id="UP000762676">
    <property type="component" value="Unassembled WGS sequence"/>
</dbReference>
<feature type="region of interest" description="Disordered" evidence="1">
    <location>
        <begin position="214"/>
        <end position="235"/>
    </location>
</feature>
<keyword evidence="3" id="KW-1185">Reference proteome</keyword>
<sequence length="260" mass="28550">MFKIIGVLRSMVLTVQPPLQVIPQMFDWIKVRRKCWPWQNLDVALLKKLLSVSGCVSSCVVLLKNKISMHGGVRHHVSLKHILHASICLDFDTPKSSGGRALCGVLTCTESIISDATNVSTGRSISSLTVSKIKRSILQGDDINIKGDDINTKGEKLVLASLTPKAPTITRISNGIKVTGNLELQRATLRLEMVKDVDCSAQYSCEVQSSDGFVQTNRLRQRPKPRERQPDDGTMTPLLLSNQMVLLQQGCVGVVFGIFG</sequence>
<comment type="caution">
    <text evidence="2">The sequence shown here is derived from an EMBL/GenBank/DDBJ whole genome shotgun (WGS) entry which is preliminary data.</text>
</comment>
<evidence type="ECO:0000313" key="3">
    <source>
        <dbReference type="Proteomes" id="UP000762676"/>
    </source>
</evidence>